<evidence type="ECO:0000313" key="2">
    <source>
        <dbReference type="Proteomes" id="UP000647587"/>
    </source>
</evidence>
<name>A0ABQ2F017_9DEIO</name>
<reference evidence="2" key="1">
    <citation type="journal article" date="2019" name="Int. J. Syst. Evol. Microbiol.">
        <title>The Global Catalogue of Microorganisms (GCM) 10K type strain sequencing project: providing services to taxonomists for standard genome sequencing and annotation.</title>
        <authorList>
            <consortium name="The Broad Institute Genomics Platform"/>
            <consortium name="The Broad Institute Genome Sequencing Center for Infectious Disease"/>
            <person name="Wu L."/>
            <person name="Ma J."/>
        </authorList>
    </citation>
    <scope>NUCLEOTIDE SEQUENCE [LARGE SCALE GENOMIC DNA]</scope>
    <source>
        <strain evidence="2">JCM 30331</strain>
    </source>
</reference>
<dbReference type="Proteomes" id="UP000647587">
    <property type="component" value="Unassembled WGS sequence"/>
</dbReference>
<dbReference type="RefSeq" id="WP_189010311.1">
    <property type="nucleotide sequence ID" value="NZ_BMPP01000014.1"/>
</dbReference>
<proteinExistence type="predicted"/>
<gene>
    <name evidence="1" type="ORF">GCM10008955_30430</name>
</gene>
<protein>
    <submittedName>
        <fullName evidence="1">Uncharacterized protein</fullName>
    </submittedName>
</protein>
<sequence length="202" mass="20990">MLHTTLSSGLPTVRVRLRPTAGQILDLLTLRQAADTVWLAACEQAAMSWSGPTVSLGALLGGSDQPGRDSASEAQGLLDSPLVGHAPVGLLEYASRRHQAAWKFADPSAGDRDLPLVREAMPVAGAGLLLEVRADGLRIEAVRGVVAASGLPAGGLPAPTTGWMSVRRTWQEGAACWTADLELEEGRGGTAGPERQPCGLQA</sequence>
<accession>A0ABQ2F017</accession>
<keyword evidence="2" id="KW-1185">Reference proteome</keyword>
<evidence type="ECO:0000313" key="1">
    <source>
        <dbReference type="EMBL" id="GGK34290.1"/>
    </source>
</evidence>
<dbReference type="EMBL" id="BMPP01000014">
    <property type="protein sequence ID" value="GGK34290.1"/>
    <property type="molecule type" value="Genomic_DNA"/>
</dbReference>
<organism evidence="1 2">
    <name type="scientific">Deinococcus malanensis</name>
    <dbReference type="NCBI Taxonomy" id="1706855"/>
    <lineage>
        <taxon>Bacteria</taxon>
        <taxon>Thermotogati</taxon>
        <taxon>Deinococcota</taxon>
        <taxon>Deinococci</taxon>
        <taxon>Deinococcales</taxon>
        <taxon>Deinococcaceae</taxon>
        <taxon>Deinococcus</taxon>
    </lineage>
</organism>
<comment type="caution">
    <text evidence="1">The sequence shown here is derived from an EMBL/GenBank/DDBJ whole genome shotgun (WGS) entry which is preliminary data.</text>
</comment>